<dbReference type="EMBL" id="GBXM01092422">
    <property type="protein sequence ID" value="JAH16155.1"/>
    <property type="molecule type" value="Transcribed_RNA"/>
</dbReference>
<name>A0A0E9QIH0_ANGAN</name>
<evidence type="ECO:0000313" key="1">
    <source>
        <dbReference type="EMBL" id="JAH16155.1"/>
    </source>
</evidence>
<protein>
    <submittedName>
        <fullName evidence="1">Uncharacterized protein</fullName>
    </submittedName>
</protein>
<proteinExistence type="predicted"/>
<sequence>MCVTTVTEPFCSHERVGITWDTGREIHFGAVRPETDRLGQNQAATKSPFP</sequence>
<reference evidence="1" key="1">
    <citation type="submission" date="2014-11" db="EMBL/GenBank/DDBJ databases">
        <authorList>
            <person name="Amaro Gonzalez C."/>
        </authorList>
    </citation>
    <scope>NUCLEOTIDE SEQUENCE</scope>
</reference>
<accession>A0A0E9QIH0</accession>
<reference evidence="1" key="2">
    <citation type="journal article" date="2015" name="Fish Shellfish Immunol.">
        <title>Early steps in the European eel (Anguilla anguilla)-Vibrio vulnificus interaction in the gills: Role of the RtxA13 toxin.</title>
        <authorList>
            <person name="Callol A."/>
            <person name="Pajuelo D."/>
            <person name="Ebbesson L."/>
            <person name="Teles M."/>
            <person name="MacKenzie S."/>
            <person name="Amaro C."/>
        </authorList>
    </citation>
    <scope>NUCLEOTIDE SEQUENCE</scope>
</reference>
<dbReference type="AlphaFoldDB" id="A0A0E9QIH0"/>
<organism evidence="1">
    <name type="scientific">Anguilla anguilla</name>
    <name type="common">European freshwater eel</name>
    <name type="synonym">Muraena anguilla</name>
    <dbReference type="NCBI Taxonomy" id="7936"/>
    <lineage>
        <taxon>Eukaryota</taxon>
        <taxon>Metazoa</taxon>
        <taxon>Chordata</taxon>
        <taxon>Craniata</taxon>
        <taxon>Vertebrata</taxon>
        <taxon>Euteleostomi</taxon>
        <taxon>Actinopterygii</taxon>
        <taxon>Neopterygii</taxon>
        <taxon>Teleostei</taxon>
        <taxon>Anguilliformes</taxon>
        <taxon>Anguillidae</taxon>
        <taxon>Anguilla</taxon>
    </lineage>
</organism>